<dbReference type="Pfam" id="PF04280">
    <property type="entry name" value="Tim44"/>
    <property type="match status" value="1"/>
</dbReference>
<dbReference type="InterPro" id="IPR007379">
    <property type="entry name" value="Tim44-like_dom"/>
</dbReference>
<feature type="chain" id="PRO_5015709307" description="Tim44-like domain-containing protein" evidence="3">
    <location>
        <begin position="30"/>
        <end position="328"/>
    </location>
</feature>
<dbReference type="OrthoDB" id="9780873at2"/>
<evidence type="ECO:0000259" key="4">
    <source>
        <dbReference type="SMART" id="SM00978"/>
    </source>
</evidence>
<organism evidence="5 6">
    <name type="scientific">Alsobacter soli</name>
    <dbReference type="NCBI Taxonomy" id="2109933"/>
    <lineage>
        <taxon>Bacteria</taxon>
        <taxon>Pseudomonadati</taxon>
        <taxon>Pseudomonadota</taxon>
        <taxon>Alphaproteobacteria</taxon>
        <taxon>Hyphomicrobiales</taxon>
        <taxon>Alsobacteraceae</taxon>
        <taxon>Alsobacter</taxon>
    </lineage>
</organism>
<dbReference type="SMART" id="SM00978">
    <property type="entry name" value="Tim44"/>
    <property type="match status" value="1"/>
</dbReference>
<dbReference type="SUPFAM" id="SSF54427">
    <property type="entry name" value="NTF2-like"/>
    <property type="match status" value="1"/>
</dbReference>
<name>A0A2T1HXN5_9HYPH</name>
<feature type="compositionally biased region" description="Low complexity" evidence="1">
    <location>
        <begin position="39"/>
        <end position="57"/>
    </location>
</feature>
<keyword evidence="6" id="KW-1185">Reference proteome</keyword>
<evidence type="ECO:0000256" key="3">
    <source>
        <dbReference type="SAM" id="SignalP"/>
    </source>
</evidence>
<evidence type="ECO:0000256" key="2">
    <source>
        <dbReference type="SAM" id="Phobius"/>
    </source>
</evidence>
<sequence>MTTLKTSRRGRVLFAAAAILALGLGAAEARPGGGGSFGSRGSRTFSAPPATTTAPRTAAPIERSITQPGQPSFGQQATGATRPGGFFRPGFGTGLLGGLLGAGLLGALFGHGFFGGLGGIMSFLGLLLQLALVFFVVRFAINWFRSRNAPAAAGAGAGDAGYQRSALGGGMGGLGGSGMGFGGGQPQPAPAGTPIEIGPQDYAAFEKLLGDVNAAWDAENEGLLRRYTTPEMASYFGQELADNARKGLHDRVKEVKLLQGDLAEAWREGSADYATVAMRFSVVNALFERASGRVVEGDPTRPQEVTEIWTFRRDPGDSWKLSAIQQQG</sequence>
<feature type="domain" description="Tim44-like" evidence="4">
    <location>
        <begin position="182"/>
        <end position="326"/>
    </location>
</feature>
<keyword evidence="3" id="KW-0732">Signal</keyword>
<dbReference type="AlphaFoldDB" id="A0A2T1HXN5"/>
<protein>
    <recommendedName>
        <fullName evidence="4">Tim44-like domain-containing protein</fullName>
    </recommendedName>
</protein>
<feature type="transmembrane region" description="Helical" evidence="2">
    <location>
        <begin position="117"/>
        <end position="141"/>
    </location>
</feature>
<evidence type="ECO:0000313" key="5">
    <source>
        <dbReference type="EMBL" id="PSC06463.1"/>
    </source>
</evidence>
<keyword evidence="2" id="KW-1133">Transmembrane helix</keyword>
<feature type="transmembrane region" description="Helical" evidence="2">
    <location>
        <begin position="91"/>
        <end position="110"/>
    </location>
</feature>
<dbReference type="Gene3D" id="3.10.450.240">
    <property type="match status" value="1"/>
</dbReference>
<feature type="signal peptide" evidence="3">
    <location>
        <begin position="1"/>
        <end position="29"/>
    </location>
</feature>
<comment type="caution">
    <text evidence="5">The sequence shown here is derived from an EMBL/GenBank/DDBJ whole genome shotgun (WGS) entry which is preliminary data.</text>
</comment>
<dbReference type="PANTHER" id="PTHR41542:SF1">
    <property type="entry name" value="BLL5807 PROTEIN"/>
    <property type="match status" value="1"/>
</dbReference>
<dbReference type="RefSeq" id="WP_106335377.1">
    <property type="nucleotide sequence ID" value="NZ_PVZS01000003.1"/>
</dbReference>
<dbReference type="PANTHER" id="PTHR41542">
    <property type="entry name" value="BLL5807 PROTEIN"/>
    <property type="match status" value="1"/>
</dbReference>
<keyword evidence="2" id="KW-0812">Transmembrane</keyword>
<dbReference type="EMBL" id="PVZS01000003">
    <property type="protein sequence ID" value="PSC06463.1"/>
    <property type="molecule type" value="Genomic_DNA"/>
</dbReference>
<accession>A0A2T1HXN5</accession>
<feature type="region of interest" description="Disordered" evidence="1">
    <location>
        <begin position="33"/>
        <end position="57"/>
    </location>
</feature>
<gene>
    <name evidence="5" type="ORF">SLNSH_04070</name>
</gene>
<reference evidence="6" key="1">
    <citation type="submission" date="2018-03" db="EMBL/GenBank/DDBJ databases">
        <authorList>
            <person name="Sun L."/>
            <person name="Liu H."/>
            <person name="Chen W."/>
            <person name="Huang K."/>
            <person name="Liu W."/>
            <person name="Gao X."/>
        </authorList>
    </citation>
    <scope>NUCLEOTIDE SEQUENCE [LARGE SCALE GENOMIC DNA]</scope>
    <source>
        <strain evidence="6">SH9</strain>
    </source>
</reference>
<evidence type="ECO:0000313" key="6">
    <source>
        <dbReference type="Proteomes" id="UP000239772"/>
    </source>
</evidence>
<keyword evidence="2" id="KW-0472">Membrane</keyword>
<dbReference type="InterPro" id="IPR032710">
    <property type="entry name" value="NTF2-like_dom_sf"/>
</dbReference>
<dbReference type="Proteomes" id="UP000239772">
    <property type="component" value="Unassembled WGS sequence"/>
</dbReference>
<proteinExistence type="predicted"/>
<evidence type="ECO:0000256" key="1">
    <source>
        <dbReference type="SAM" id="MobiDB-lite"/>
    </source>
</evidence>